<dbReference type="CDD" id="cd01395">
    <property type="entry name" value="HMT_MBD"/>
    <property type="match status" value="1"/>
</dbReference>
<dbReference type="GeneID" id="115816015"/>
<keyword evidence="9" id="KW-0479">Metal-binding</keyword>
<keyword evidence="6" id="KW-0132">Cell division</keyword>
<feature type="domain" description="SET" evidence="20">
    <location>
        <begin position="407"/>
        <end position="637"/>
    </location>
</feature>
<accession>A0A6J2VUH3</accession>
<evidence type="ECO:0000256" key="3">
    <source>
        <dbReference type="ARBA" id="ARBA00022454"/>
    </source>
</evidence>
<keyword evidence="11" id="KW-0862">Zinc</keyword>
<feature type="domain" description="Pre-SET" evidence="21">
    <location>
        <begin position="338"/>
        <end position="404"/>
    </location>
</feature>
<dbReference type="GO" id="GO:0005634">
    <property type="term" value="C:nucleus"/>
    <property type="evidence" value="ECO:0007669"/>
    <property type="project" value="UniProtKB-SubCell"/>
</dbReference>
<evidence type="ECO:0000256" key="11">
    <source>
        <dbReference type="ARBA" id="ARBA00022833"/>
    </source>
</evidence>
<dbReference type="PROSITE" id="PS50868">
    <property type="entry name" value="POST_SET"/>
    <property type="match status" value="1"/>
</dbReference>
<evidence type="ECO:0000256" key="13">
    <source>
        <dbReference type="ARBA" id="ARBA00023242"/>
    </source>
</evidence>
<keyword evidence="10" id="KW-0498">Mitosis</keyword>
<keyword evidence="8" id="KW-0949">S-adenosyl-L-methionine</keyword>
<feature type="region of interest" description="Disordered" evidence="19">
    <location>
        <begin position="97"/>
        <end position="128"/>
    </location>
</feature>
<dbReference type="EC" id="2.1.1.366" evidence="15"/>
<dbReference type="PROSITE" id="PS50280">
    <property type="entry name" value="SET"/>
    <property type="match status" value="1"/>
</dbReference>
<evidence type="ECO:0000256" key="4">
    <source>
        <dbReference type="ARBA" id="ARBA00022473"/>
    </source>
</evidence>
<dbReference type="SUPFAM" id="SSF82199">
    <property type="entry name" value="SET domain"/>
    <property type="match status" value="1"/>
</dbReference>
<dbReference type="InterPro" id="IPR016177">
    <property type="entry name" value="DNA-bd_dom_sf"/>
</dbReference>
<keyword evidence="4" id="KW-0217">Developmental protein</keyword>
<evidence type="ECO:0000256" key="17">
    <source>
        <dbReference type="ARBA" id="ARBA00042995"/>
    </source>
</evidence>
<sequence length="662" mass="74644">MEEEVERAKHFWTQVDIDEAFNELWEYLAHLKQSIKDNSASDKEYVQGMNILLESEVTLSLSLRNEFIEEVLIGEDIMTVSVSDSLLKGTESSTLEATADAVTEEEQNPRHLKSLKSNNNETTPQKIRKDVLSPVTHDPVSVLTPFVLNYEEISSLLSPNERSYQEHNCSSACLSDLPPHADYFLGHNPLRVPMLCHFQRCCTKLRPSSKQELVAQVEVPDCLEADILYRAPCGRSLHCLEEVLSYLRQTGSLGVLQLENFSFNPLVLPERQTQAPLLGAAPPQAGAVLFERDISRGTEAVPIPLCNEVDGVRPRDFRYRKERWPHGYFLSSHPLFSVCCDCKDGCVDDQTCSCLQQSLKAGADPTKLYTHLRLNEAVPTGLYECGPWCGCERNRCQNRVVQRGLRVRLQVYRTHNKGWGVRCRDDLDKGTFVCTYAGVVHSSGRSLDEILPSKSKKEEPVSDDEVEVVDEWTFPMSEKETVAEQLDSSPRLHVPVIQRSADLPSHVLDGEKEQTENIKDLQEPSDSSPLESKKTEDEGEIETKKAKLELNETQKNKISGERTGTRQTLPKLGSQDHLYYLDATQEGNVGRFINHSCSPNLFVQNVFVDTHDPRFPAIAFFTSRPVKAGTELTWNYSCNPGSDPKHEVQCQCGSKNCQRFLI</sequence>
<dbReference type="PANTHER" id="PTHR46024:SF3">
    <property type="entry name" value="HISTONE-LYSINE N-METHYLTRANSFERASE SETDB2"/>
    <property type="match status" value="1"/>
</dbReference>
<proteinExistence type="predicted"/>
<name>A0A6J2VUH3_CHACN</name>
<keyword evidence="13" id="KW-0539">Nucleus</keyword>
<dbReference type="AlphaFoldDB" id="A0A6J2VUH3"/>
<feature type="compositionally biased region" description="Basic and acidic residues" evidence="19">
    <location>
        <begin position="531"/>
        <end position="545"/>
    </location>
</feature>
<reference evidence="24" key="1">
    <citation type="submission" date="2025-08" db="UniProtKB">
        <authorList>
            <consortium name="RefSeq"/>
        </authorList>
    </citation>
    <scope>IDENTIFICATION</scope>
</reference>
<evidence type="ECO:0000256" key="19">
    <source>
        <dbReference type="SAM" id="MobiDB-lite"/>
    </source>
</evidence>
<dbReference type="InterPro" id="IPR003616">
    <property type="entry name" value="Post-SET_dom"/>
</dbReference>
<dbReference type="InterPro" id="IPR007728">
    <property type="entry name" value="Pre-SET_dom"/>
</dbReference>
<evidence type="ECO:0000256" key="8">
    <source>
        <dbReference type="ARBA" id="ARBA00022691"/>
    </source>
</evidence>
<dbReference type="Pfam" id="PF00856">
    <property type="entry name" value="SET"/>
    <property type="match status" value="1"/>
</dbReference>
<dbReference type="GO" id="GO:0003677">
    <property type="term" value="F:DNA binding"/>
    <property type="evidence" value="ECO:0007669"/>
    <property type="project" value="InterPro"/>
</dbReference>
<organism evidence="23 24">
    <name type="scientific">Chanos chanos</name>
    <name type="common">Milkfish</name>
    <name type="synonym">Mugil chanos</name>
    <dbReference type="NCBI Taxonomy" id="29144"/>
    <lineage>
        <taxon>Eukaryota</taxon>
        <taxon>Metazoa</taxon>
        <taxon>Chordata</taxon>
        <taxon>Craniata</taxon>
        <taxon>Vertebrata</taxon>
        <taxon>Euteleostomi</taxon>
        <taxon>Actinopterygii</taxon>
        <taxon>Neopterygii</taxon>
        <taxon>Teleostei</taxon>
        <taxon>Ostariophysi</taxon>
        <taxon>Gonorynchiformes</taxon>
        <taxon>Chanidae</taxon>
        <taxon>Chanos</taxon>
    </lineage>
</organism>
<dbReference type="GO" id="GO:0010629">
    <property type="term" value="P:negative regulation of gene expression"/>
    <property type="evidence" value="ECO:0007669"/>
    <property type="project" value="TreeGrafter"/>
</dbReference>
<evidence type="ECO:0000256" key="9">
    <source>
        <dbReference type="ARBA" id="ARBA00022723"/>
    </source>
</evidence>
<dbReference type="Gene3D" id="2.170.270.10">
    <property type="entry name" value="SET domain"/>
    <property type="match status" value="2"/>
</dbReference>
<dbReference type="RefSeq" id="XP_030634846.1">
    <property type="nucleotide sequence ID" value="XM_030778986.1"/>
</dbReference>
<protein>
    <recommendedName>
        <fullName evidence="16">Histone-lysine N-methyltransferase SETDB2</fullName>
        <ecNumber evidence="15">2.1.1.366</ecNumber>
    </recommendedName>
    <alternativeName>
        <fullName evidence="17">SET domain bifurcated 2</fullName>
    </alternativeName>
</protein>
<dbReference type="GO" id="GO:0140947">
    <property type="term" value="F:histone H3K9me2 methyltransferase activity"/>
    <property type="evidence" value="ECO:0007669"/>
    <property type="project" value="UniProtKB-EC"/>
</dbReference>
<dbReference type="SMART" id="SM00468">
    <property type="entry name" value="PreSET"/>
    <property type="match status" value="1"/>
</dbReference>
<dbReference type="InterPro" id="IPR046341">
    <property type="entry name" value="SET_dom_sf"/>
</dbReference>
<dbReference type="Pfam" id="PF05033">
    <property type="entry name" value="Pre-SET"/>
    <property type="match status" value="1"/>
</dbReference>
<evidence type="ECO:0000313" key="23">
    <source>
        <dbReference type="Proteomes" id="UP000504632"/>
    </source>
</evidence>
<dbReference type="PANTHER" id="PTHR46024">
    <property type="entry name" value="HISTONE-LYSINE N-METHYLTRANSFERASE EGGLESS"/>
    <property type="match status" value="1"/>
</dbReference>
<dbReference type="PROSITE" id="PS50867">
    <property type="entry name" value="PRE_SET"/>
    <property type="match status" value="1"/>
</dbReference>
<feature type="compositionally biased region" description="Polar residues" evidence="19">
    <location>
        <begin position="115"/>
        <end position="125"/>
    </location>
</feature>
<feature type="domain" description="Post-SET" evidence="22">
    <location>
        <begin position="646"/>
        <end position="662"/>
    </location>
</feature>
<dbReference type="CTD" id="83852"/>
<dbReference type="GO" id="GO:0032259">
    <property type="term" value="P:methylation"/>
    <property type="evidence" value="ECO:0007669"/>
    <property type="project" value="UniProtKB-KW"/>
</dbReference>
<gene>
    <name evidence="24" type="primary">setdb2</name>
</gene>
<evidence type="ECO:0000256" key="1">
    <source>
        <dbReference type="ARBA" id="ARBA00004123"/>
    </source>
</evidence>
<dbReference type="GO" id="GO:0008270">
    <property type="term" value="F:zinc ion binding"/>
    <property type="evidence" value="ECO:0007669"/>
    <property type="project" value="InterPro"/>
</dbReference>
<evidence type="ECO:0000256" key="2">
    <source>
        <dbReference type="ARBA" id="ARBA00004286"/>
    </source>
</evidence>
<dbReference type="GO" id="GO:0051301">
    <property type="term" value="P:cell division"/>
    <property type="evidence" value="ECO:0007669"/>
    <property type="project" value="UniProtKB-KW"/>
</dbReference>
<dbReference type="Proteomes" id="UP000504632">
    <property type="component" value="Chromosome 7"/>
</dbReference>
<dbReference type="InParanoid" id="A0A6J2VUH3"/>
<evidence type="ECO:0000256" key="10">
    <source>
        <dbReference type="ARBA" id="ARBA00022776"/>
    </source>
</evidence>
<evidence type="ECO:0000256" key="16">
    <source>
        <dbReference type="ARBA" id="ARBA00040299"/>
    </source>
</evidence>
<comment type="subcellular location">
    <subcellularLocation>
        <location evidence="2">Chromosome</location>
    </subcellularLocation>
    <subcellularLocation>
        <location evidence="1">Nucleus</location>
    </subcellularLocation>
</comment>
<evidence type="ECO:0000313" key="24">
    <source>
        <dbReference type="RefSeq" id="XP_030634846.1"/>
    </source>
</evidence>
<evidence type="ECO:0000256" key="7">
    <source>
        <dbReference type="ARBA" id="ARBA00022679"/>
    </source>
</evidence>
<evidence type="ECO:0000256" key="12">
    <source>
        <dbReference type="ARBA" id="ARBA00022853"/>
    </source>
</evidence>
<keyword evidence="12" id="KW-0156">Chromatin regulator</keyword>
<dbReference type="Pfam" id="PF01429">
    <property type="entry name" value="MBD"/>
    <property type="match status" value="1"/>
</dbReference>
<feature type="region of interest" description="Disordered" evidence="19">
    <location>
        <begin position="515"/>
        <end position="545"/>
    </location>
</feature>
<evidence type="ECO:0000259" key="22">
    <source>
        <dbReference type="PROSITE" id="PS50868"/>
    </source>
</evidence>
<dbReference type="GO" id="GO:0005694">
    <property type="term" value="C:chromosome"/>
    <property type="evidence" value="ECO:0007669"/>
    <property type="project" value="UniProtKB-SubCell"/>
</dbReference>
<dbReference type="InterPro" id="IPR051516">
    <property type="entry name" value="SETDB_methyltransferase"/>
</dbReference>
<evidence type="ECO:0000256" key="15">
    <source>
        <dbReference type="ARBA" id="ARBA00039052"/>
    </source>
</evidence>
<keyword evidence="3" id="KW-0158">Chromosome</keyword>
<dbReference type="InterPro" id="IPR001214">
    <property type="entry name" value="SET_dom"/>
</dbReference>
<keyword evidence="14" id="KW-0131">Cell cycle</keyword>
<evidence type="ECO:0000256" key="14">
    <source>
        <dbReference type="ARBA" id="ARBA00023306"/>
    </source>
</evidence>
<dbReference type="SUPFAM" id="SSF54171">
    <property type="entry name" value="DNA-binding domain"/>
    <property type="match status" value="1"/>
</dbReference>
<dbReference type="OrthoDB" id="5792673at2759"/>
<evidence type="ECO:0000256" key="5">
    <source>
        <dbReference type="ARBA" id="ARBA00022603"/>
    </source>
</evidence>
<keyword evidence="7" id="KW-0808">Transferase</keyword>
<dbReference type="GO" id="GO:0070828">
    <property type="term" value="P:heterochromatin organization"/>
    <property type="evidence" value="ECO:0007669"/>
    <property type="project" value="TreeGrafter"/>
</dbReference>
<evidence type="ECO:0000259" key="21">
    <source>
        <dbReference type="PROSITE" id="PS50867"/>
    </source>
</evidence>
<dbReference type="SMART" id="SM00317">
    <property type="entry name" value="SET"/>
    <property type="match status" value="1"/>
</dbReference>
<comment type="catalytic activity">
    <reaction evidence="18">
        <text>N(6),N(6)-dimethyl-L-lysyl(9)-[histone H3] + S-adenosyl-L-methionine = N(6),N(6),N(6)-trimethyl-L-lysyl(9)-[histone H3] + S-adenosyl-L-homocysteine + H(+)</text>
        <dbReference type="Rhea" id="RHEA:60288"/>
        <dbReference type="Rhea" id="RHEA-COMP:15538"/>
        <dbReference type="Rhea" id="RHEA-COMP:15541"/>
        <dbReference type="ChEBI" id="CHEBI:15378"/>
        <dbReference type="ChEBI" id="CHEBI:57856"/>
        <dbReference type="ChEBI" id="CHEBI:59789"/>
        <dbReference type="ChEBI" id="CHEBI:61961"/>
        <dbReference type="ChEBI" id="CHEBI:61976"/>
        <dbReference type="EC" id="2.1.1.366"/>
    </reaction>
</comment>
<keyword evidence="5" id="KW-0489">Methyltransferase</keyword>
<evidence type="ECO:0000259" key="20">
    <source>
        <dbReference type="PROSITE" id="PS50280"/>
    </source>
</evidence>
<keyword evidence="23" id="KW-1185">Reference proteome</keyword>
<evidence type="ECO:0000256" key="6">
    <source>
        <dbReference type="ARBA" id="ARBA00022618"/>
    </source>
</evidence>
<dbReference type="InterPro" id="IPR047232">
    <property type="entry name" value="SETDB1/2-like_MBD"/>
</dbReference>
<dbReference type="InterPro" id="IPR001739">
    <property type="entry name" value="Methyl_CpG_DNA-bd"/>
</dbReference>
<evidence type="ECO:0000256" key="18">
    <source>
        <dbReference type="ARBA" id="ARBA00049087"/>
    </source>
</evidence>